<reference evidence="2 3" key="1">
    <citation type="submission" date="2016-10" db="EMBL/GenBank/DDBJ databases">
        <authorList>
            <person name="de Groot N.N."/>
        </authorList>
    </citation>
    <scope>NUCLEOTIDE SEQUENCE [LARGE SCALE GENOMIC DNA]</scope>
    <source>
        <strain evidence="2 3">LMG 2247</strain>
    </source>
</reference>
<feature type="region of interest" description="Disordered" evidence="1">
    <location>
        <begin position="27"/>
        <end position="188"/>
    </location>
</feature>
<feature type="compositionally biased region" description="Low complexity" evidence="1">
    <location>
        <begin position="146"/>
        <end position="160"/>
    </location>
</feature>
<gene>
    <name evidence="2" type="ORF">SAMN05216466_106202</name>
</gene>
<proteinExistence type="predicted"/>
<sequence>MPVRALAGRWPGCPGVRADERWWSAARRTAPRASDPCCTSTEGSALAQPYLSREDQGLTLDTRAGKGKTHAGKSSAPVQGPTDRPWASLVRSVSARTGSGQDPSARGHGPEGRAGVSPFGWPAGSRKASPWAPIPSAPPSVPTHGSSSTPPKAPPATRSPRGVRHRRPFRAPLPCRPTPGPWHQPSCCSRRVTPGGRVAPARTTVPLQPWITRAFVAPSGPGRT</sequence>
<protein>
    <submittedName>
        <fullName evidence="2">Uncharacterized protein</fullName>
    </submittedName>
</protein>
<evidence type="ECO:0000313" key="3">
    <source>
        <dbReference type="Proteomes" id="UP000199706"/>
    </source>
</evidence>
<organism evidence="2 3">
    <name type="scientific">Paraburkholderia phenazinium</name>
    <dbReference type="NCBI Taxonomy" id="60549"/>
    <lineage>
        <taxon>Bacteria</taxon>
        <taxon>Pseudomonadati</taxon>
        <taxon>Pseudomonadota</taxon>
        <taxon>Betaproteobacteria</taxon>
        <taxon>Burkholderiales</taxon>
        <taxon>Burkholderiaceae</taxon>
        <taxon>Paraburkholderia</taxon>
    </lineage>
</organism>
<feature type="compositionally biased region" description="Pro residues" evidence="1">
    <location>
        <begin position="132"/>
        <end position="141"/>
    </location>
</feature>
<evidence type="ECO:0000313" key="2">
    <source>
        <dbReference type="EMBL" id="SDG96265.1"/>
    </source>
</evidence>
<accession>A0A1G7YJ25</accession>
<dbReference type="EMBL" id="FNCJ01000006">
    <property type="protein sequence ID" value="SDG96265.1"/>
    <property type="molecule type" value="Genomic_DNA"/>
</dbReference>
<dbReference type="AlphaFoldDB" id="A0A1G7YJ25"/>
<evidence type="ECO:0000256" key="1">
    <source>
        <dbReference type="SAM" id="MobiDB-lite"/>
    </source>
</evidence>
<dbReference type="Proteomes" id="UP000199706">
    <property type="component" value="Unassembled WGS sequence"/>
</dbReference>
<name>A0A1G7YJ25_9BURK</name>